<accession>A0A838XLD8</accession>
<dbReference type="InterPro" id="IPR006311">
    <property type="entry name" value="TAT_signal"/>
</dbReference>
<dbReference type="RefSeq" id="WP_181754138.1">
    <property type="nucleotide sequence ID" value="NZ_JACEOG010000001.1"/>
</dbReference>
<evidence type="ECO:0000313" key="2">
    <source>
        <dbReference type="EMBL" id="MBA4607793.1"/>
    </source>
</evidence>
<protein>
    <recommendedName>
        <fullName evidence="4">Terpene cyclase/mutase family protein</fullName>
    </recommendedName>
</protein>
<keyword evidence="3" id="KW-1185">Reference proteome</keyword>
<reference evidence="2 3" key="1">
    <citation type="submission" date="2020-07" db="EMBL/GenBank/DDBJ databases">
        <title>Draft genome and description of Aeromicrobium phoceense strain Marseille-Q0843 isolated from healthy skin swab.</title>
        <authorList>
            <person name="Boxberger M."/>
            <person name="La Scola B."/>
        </authorList>
    </citation>
    <scope>NUCLEOTIDE SEQUENCE [LARGE SCALE GENOMIC DNA]</scope>
    <source>
        <strain evidence="2 3">Marseille-Q0843</strain>
    </source>
</reference>
<dbReference type="Gene3D" id="1.50.10.20">
    <property type="match status" value="1"/>
</dbReference>
<evidence type="ECO:0008006" key="4">
    <source>
        <dbReference type="Google" id="ProtNLM"/>
    </source>
</evidence>
<dbReference type="InterPro" id="IPR008930">
    <property type="entry name" value="Terpenoid_cyclase/PrenylTrfase"/>
</dbReference>
<feature type="chain" id="PRO_5032724935" description="Terpene cyclase/mutase family protein" evidence="1">
    <location>
        <begin position="33"/>
        <end position="510"/>
    </location>
</feature>
<dbReference type="AlphaFoldDB" id="A0A838XLD8"/>
<gene>
    <name evidence="2" type="ORF">H1W00_04815</name>
</gene>
<dbReference type="PROSITE" id="PS51318">
    <property type="entry name" value="TAT"/>
    <property type="match status" value="1"/>
</dbReference>
<dbReference type="EMBL" id="JACEOG010000001">
    <property type="protein sequence ID" value="MBA4607793.1"/>
    <property type="molecule type" value="Genomic_DNA"/>
</dbReference>
<keyword evidence="1" id="KW-0732">Signal</keyword>
<evidence type="ECO:0000313" key="3">
    <source>
        <dbReference type="Proteomes" id="UP000550354"/>
    </source>
</evidence>
<proteinExistence type="predicted"/>
<comment type="caution">
    <text evidence="2">The sequence shown here is derived from an EMBL/GenBank/DDBJ whole genome shotgun (WGS) entry which is preliminary data.</text>
</comment>
<organism evidence="2 3">
    <name type="scientific">Aeromicrobium phoceense</name>
    <dbReference type="NCBI Taxonomy" id="2754045"/>
    <lineage>
        <taxon>Bacteria</taxon>
        <taxon>Bacillati</taxon>
        <taxon>Actinomycetota</taxon>
        <taxon>Actinomycetes</taxon>
        <taxon>Propionibacteriales</taxon>
        <taxon>Nocardioidaceae</taxon>
        <taxon>Aeromicrobium</taxon>
    </lineage>
</organism>
<name>A0A838XLD8_9ACTN</name>
<feature type="signal peptide" evidence="1">
    <location>
        <begin position="1"/>
        <end position="32"/>
    </location>
</feature>
<dbReference type="SUPFAM" id="SSF48239">
    <property type="entry name" value="Terpenoid cyclases/Protein prenyltransferases"/>
    <property type="match status" value="1"/>
</dbReference>
<sequence>MSTSLRRRALAVLAGGAVAVSTAVAVAPSASAASTPSTSAAGQWLSAQLTNGVVHNDQWDYDDFGLTLDVLGALRALGVQPAVQQTILSTVTSRVDEYVESTFNEVTTFYTASAGKLLLAVDAAGGDVASVGGRDLVAQIEAATNDETGESSDTYGLFGQTFATRGLIAGDSDEAAASVAYVAAQQCADGTFRQVLTAPCPEVPEIDTTTAALNALVDAREAGLDVDAAVIDRAVDAIAAAQAADGSFVGNGVPNTNSTGLAAVALSRAGRAAEATKAASWIARHQVTEATGGKLASETGAIAYDRAALTAGTADGIDELAIDQWIRASTQAAPALALLSSPRAAAAVPRFARSGGTVNVTASGLAAGWSSTARVAGGSTARKVVPAAGRATFTLRVPKGTARRTVAVSDATGRTVATTSVQVLAAKKLRVSSKSKVRRAKVQKVVVRGLAAAEPVRVYYRGKLVKRGVASKSGTYTYRLKVGRKTGKVKVIVRGAYAERNGVRVFRVVK</sequence>
<evidence type="ECO:0000256" key="1">
    <source>
        <dbReference type="SAM" id="SignalP"/>
    </source>
</evidence>
<dbReference type="Proteomes" id="UP000550354">
    <property type="component" value="Unassembled WGS sequence"/>
</dbReference>